<reference evidence="1 2" key="1">
    <citation type="journal article" date="2018" name="New Phytol.">
        <title>Phylogenomics of Endogonaceae and evolution of mycorrhizas within Mucoromycota.</title>
        <authorList>
            <person name="Chang Y."/>
            <person name="Desiro A."/>
            <person name="Na H."/>
            <person name="Sandor L."/>
            <person name="Lipzen A."/>
            <person name="Clum A."/>
            <person name="Barry K."/>
            <person name="Grigoriev I.V."/>
            <person name="Martin F.M."/>
            <person name="Stajich J.E."/>
            <person name="Smith M.E."/>
            <person name="Bonito G."/>
            <person name="Spatafora J.W."/>
        </authorList>
    </citation>
    <scope>NUCLEOTIDE SEQUENCE [LARGE SCALE GENOMIC DNA]</scope>
    <source>
        <strain evidence="1 2">GMNB39</strain>
    </source>
</reference>
<protein>
    <submittedName>
        <fullName evidence="1">Uncharacterized protein</fullName>
    </submittedName>
</protein>
<accession>A0A433CZB1</accession>
<comment type="caution">
    <text evidence="1">The sequence shown here is derived from an EMBL/GenBank/DDBJ whole genome shotgun (WGS) entry which is preliminary data.</text>
</comment>
<dbReference type="Proteomes" id="UP000268093">
    <property type="component" value="Unassembled WGS sequence"/>
</dbReference>
<sequence>MLQHHLPDAELTSYDDFDAWNVMQLVAQYYTCDMKDATFVVVVDGLQNINNMITALISMIKVLVRDCGGHGKALEILERLFAHRSLKNCIVGELVRKLRDELCQKDSDVIDYTEIEAKAVIEAILVNHLLHIDAVVPGAHKILED</sequence>
<keyword evidence="2" id="KW-1185">Reference proteome</keyword>
<dbReference type="OrthoDB" id="5597935at2759"/>
<proteinExistence type="predicted"/>
<organism evidence="1 2">
    <name type="scientific">Jimgerdemannia flammicorona</name>
    <dbReference type="NCBI Taxonomy" id="994334"/>
    <lineage>
        <taxon>Eukaryota</taxon>
        <taxon>Fungi</taxon>
        <taxon>Fungi incertae sedis</taxon>
        <taxon>Mucoromycota</taxon>
        <taxon>Mucoromycotina</taxon>
        <taxon>Endogonomycetes</taxon>
        <taxon>Endogonales</taxon>
        <taxon>Endogonaceae</taxon>
        <taxon>Jimgerdemannia</taxon>
    </lineage>
</organism>
<name>A0A433CZB1_9FUNG</name>
<evidence type="ECO:0000313" key="2">
    <source>
        <dbReference type="Proteomes" id="UP000268093"/>
    </source>
</evidence>
<dbReference type="EMBL" id="RBNI01009988">
    <property type="protein sequence ID" value="RUP43932.1"/>
    <property type="molecule type" value="Genomic_DNA"/>
</dbReference>
<evidence type="ECO:0000313" key="1">
    <source>
        <dbReference type="EMBL" id="RUP43932.1"/>
    </source>
</evidence>
<dbReference type="AlphaFoldDB" id="A0A433CZB1"/>
<gene>
    <name evidence="1" type="ORF">BC936DRAFT_150180</name>
</gene>